<dbReference type="InterPro" id="IPR011004">
    <property type="entry name" value="Trimer_LpxA-like_sf"/>
</dbReference>
<evidence type="ECO:0000256" key="3">
    <source>
        <dbReference type="ARBA" id="ARBA00016573"/>
    </source>
</evidence>
<comment type="function">
    <text evidence="6">Part of the dynactin complex that activates the molecular motor dynein for ultra-processive transport along microtubules.</text>
</comment>
<dbReference type="GO" id="GO:0070840">
    <property type="term" value="F:dynein complex binding"/>
    <property type="evidence" value="ECO:0007669"/>
    <property type="project" value="TreeGrafter"/>
</dbReference>
<accession>A0A2G5BKV1</accession>
<name>A0A2G5BKV1_COERN</name>
<comment type="subcellular location">
    <subcellularLocation>
        <location evidence="1">Cytoplasm</location>
        <location evidence="1">Cytoskeleton</location>
    </subcellularLocation>
</comment>
<evidence type="ECO:0000256" key="2">
    <source>
        <dbReference type="ARBA" id="ARBA00007719"/>
    </source>
</evidence>
<keyword evidence="4" id="KW-0963">Cytoplasm</keyword>
<dbReference type="Proteomes" id="UP000242474">
    <property type="component" value="Unassembled WGS sequence"/>
</dbReference>
<keyword evidence="5" id="KW-0206">Cytoskeleton</keyword>
<evidence type="ECO:0000256" key="5">
    <source>
        <dbReference type="ARBA" id="ARBA00023212"/>
    </source>
</evidence>
<dbReference type="AlphaFoldDB" id="A0A2G5BKV1"/>
<evidence type="ECO:0000313" key="8">
    <source>
        <dbReference type="Proteomes" id="UP000242474"/>
    </source>
</evidence>
<dbReference type="GO" id="GO:0007052">
    <property type="term" value="P:mitotic spindle organization"/>
    <property type="evidence" value="ECO:0007669"/>
    <property type="project" value="TreeGrafter"/>
</dbReference>
<dbReference type="InterPro" id="IPR027777">
    <property type="entry name" value="DCTN6"/>
</dbReference>
<dbReference type="GO" id="GO:0005869">
    <property type="term" value="C:dynactin complex"/>
    <property type="evidence" value="ECO:0007669"/>
    <property type="project" value="InterPro"/>
</dbReference>
<protein>
    <recommendedName>
        <fullName evidence="3">Dynactin subunit 6</fullName>
    </recommendedName>
</protein>
<dbReference type="STRING" id="763665.A0A2G5BKV1"/>
<gene>
    <name evidence="7" type="ORF">COEREDRAFT_78946</name>
</gene>
<comment type="similarity">
    <text evidence="2">Belongs to the dynactin subunits 5/6 family. Dynactin subunit 6 subfamily.</text>
</comment>
<dbReference type="PANTHER" id="PTHR13072:SF0">
    <property type="entry name" value="DYNACTIN SUBUNIT 6"/>
    <property type="match status" value="1"/>
</dbReference>
<reference evidence="7 8" key="1">
    <citation type="journal article" date="2015" name="Genome Biol. Evol.">
        <title>Phylogenomic analyses indicate that early fungi evolved digesting cell walls of algal ancestors of land plants.</title>
        <authorList>
            <person name="Chang Y."/>
            <person name="Wang S."/>
            <person name="Sekimoto S."/>
            <person name="Aerts A.L."/>
            <person name="Choi C."/>
            <person name="Clum A."/>
            <person name="LaButti K.M."/>
            <person name="Lindquist E.A."/>
            <person name="Yee Ngan C."/>
            <person name="Ohm R.A."/>
            <person name="Salamov A.A."/>
            <person name="Grigoriev I.V."/>
            <person name="Spatafora J.W."/>
            <person name="Berbee M.L."/>
        </authorList>
    </citation>
    <scope>NUCLEOTIDE SEQUENCE [LARGE SCALE GENOMIC DNA]</scope>
    <source>
        <strain evidence="7 8">NRRL 1564</strain>
    </source>
</reference>
<evidence type="ECO:0000256" key="4">
    <source>
        <dbReference type="ARBA" id="ARBA00022490"/>
    </source>
</evidence>
<proteinExistence type="inferred from homology"/>
<keyword evidence="8" id="KW-1185">Reference proteome</keyword>
<dbReference type="SUPFAM" id="SSF51161">
    <property type="entry name" value="Trimeric LpxA-like enzymes"/>
    <property type="match status" value="1"/>
</dbReference>
<evidence type="ECO:0000256" key="6">
    <source>
        <dbReference type="ARBA" id="ARBA00034687"/>
    </source>
</evidence>
<evidence type="ECO:0000256" key="1">
    <source>
        <dbReference type="ARBA" id="ARBA00004245"/>
    </source>
</evidence>
<dbReference type="OrthoDB" id="2355at2759"/>
<dbReference type="EMBL" id="KZ303486">
    <property type="protein sequence ID" value="PIA19630.1"/>
    <property type="molecule type" value="Genomic_DNA"/>
</dbReference>
<sequence length="168" mass="18100">MGRLHLAPRALVCKNAVIEGDVQIGNGTVVHVGASIIAKSGPIVIGANNIICERATIINNHSTPLMIGDGNLLETDSRIEGRGIGHRNIVQVRSKVTGSSTLGNNCVVSATCSTEPTENVPDNTVLYGNPQSRRTRVDADTDHSAVHIKHLEYIHEMLPRYNHIIEAE</sequence>
<evidence type="ECO:0000313" key="7">
    <source>
        <dbReference type="EMBL" id="PIA19630.1"/>
    </source>
</evidence>
<dbReference type="Gene3D" id="2.160.10.10">
    <property type="entry name" value="Hexapeptide repeat proteins"/>
    <property type="match status" value="1"/>
</dbReference>
<organism evidence="7 8">
    <name type="scientific">Coemansia reversa (strain ATCC 12441 / NRRL 1564)</name>
    <dbReference type="NCBI Taxonomy" id="763665"/>
    <lineage>
        <taxon>Eukaryota</taxon>
        <taxon>Fungi</taxon>
        <taxon>Fungi incertae sedis</taxon>
        <taxon>Zoopagomycota</taxon>
        <taxon>Kickxellomycotina</taxon>
        <taxon>Kickxellomycetes</taxon>
        <taxon>Kickxellales</taxon>
        <taxon>Kickxellaceae</taxon>
        <taxon>Coemansia</taxon>
    </lineage>
</organism>
<dbReference type="PANTHER" id="PTHR13072">
    <property type="entry name" value="DYNACTIN 6"/>
    <property type="match status" value="1"/>
</dbReference>